<dbReference type="EMBL" id="JNGI01000133">
    <property type="protein sequence ID" value="KNC91113.1"/>
    <property type="molecule type" value="Genomic_DNA"/>
</dbReference>
<dbReference type="RefSeq" id="WP_049857647.1">
    <property type="nucleotide sequence ID" value="NZ_JNGI01000133.1"/>
</dbReference>
<dbReference type="Proteomes" id="UP000037393">
    <property type="component" value="Unassembled WGS sequence"/>
</dbReference>
<dbReference type="OrthoDB" id="9926698at2"/>
<reference evidence="1 2" key="1">
    <citation type="journal article" date="2015" name="Appl. Environ. Microbiol.">
        <title>The Enterobacterium Trabulsiella odontotermitis Presents Novel Adaptations Related to Its Association with Fungus-Growing Termites.</title>
        <authorList>
            <person name="Sapountzis P."/>
            <person name="Gruntjes T."/>
            <person name="Otani S."/>
            <person name="Estevez J."/>
            <person name="da Costa R.R."/>
            <person name="Plunkett G.3rd."/>
            <person name="Perna N.T."/>
            <person name="Poulsen M."/>
        </authorList>
    </citation>
    <scope>NUCLEOTIDE SEQUENCE [LARGE SCALE GENOMIC DNA]</scope>
    <source>
        <strain evidence="1 2">12</strain>
    </source>
</reference>
<organism evidence="1 2">
    <name type="scientific">Trabulsiella odontotermitis</name>
    <dbReference type="NCBI Taxonomy" id="379893"/>
    <lineage>
        <taxon>Bacteria</taxon>
        <taxon>Pseudomonadati</taxon>
        <taxon>Pseudomonadota</taxon>
        <taxon>Gammaproteobacteria</taxon>
        <taxon>Enterobacterales</taxon>
        <taxon>Enterobacteriaceae</taxon>
        <taxon>Trabulsiella</taxon>
    </lineage>
</organism>
<comment type="caution">
    <text evidence="1">The sequence shown here is derived from an EMBL/GenBank/DDBJ whole genome shotgun (WGS) entry which is preliminary data.</text>
</comment>
<evidence type="ECO:0000313" key="2">
    <source>
        <dbReference type="Proteomes" id="UP000037393"/>
    </source>
</evidence>
<sequence length="86" mass="9778">MSDTEKLTIDQKIEITRLAIQIYMTEFPSGHATSVTHLSRDEIDKMPNDALQIAGENQKRQDIQTDYQHIYQTLKTAIVGDSGNQQ</sequence>
<protein>
    <submittedName>
        <fullName evidence="1">Uncharacterized protein</fullName>
    </submittedName>
</protein>
<keyword evidence="2" id="KW-1185">Reference proteome</keyword>
<accession>A0A0L0GRR8</accession>
<name>A0A0L0GRR8_9ENTR</name>
<proteinExistence type="predicted"/>
<gene>
    <name evidence="1" type="ORF">GM31_02785</name>
</gene>
<evidence type="ECO:0000313" key="1">
    <source>
        <dbReference type="EMBL" id="KNC91113.1"/>
    </source>
</evidence>
<dbReference type="AlphaFoldDB" id="A0A0L0GRR8"/>